<dbReference type="EMBL" id="CABIKO010000243">
    <property type="protein sequence ID" value="VVA32302.1"/>
    <property type="molecule type" value="Genomic_DNA"/>
</dbReference>
<reference evidence="3" key="1">
    <citation type="journal article" date="2020" name="Plant J.">
        <title>Transposons played a major role in the diversification between the closely related almond and peach genomes: results from the almond genome sequence.</title>
        <authorList>
            <person name="Alioto T."/>
            <person name="Alexiou K.G."/>
            <person name="Bardil A."/>
            <person name="Barteri F."/>
            <person name="Castanera R."/>
            <person name="Cruz F."/>
            <person name="Dhingra A."/>
            <person name="Duval H."/>
            <person name="Fernandez I Marti A."/>
            <person name="Frias L."/>
            <person name="Galan B."/>
            <person name="Garcia J.L."/>
            <person name="Howad W."/>
            <person name="Gomez-Garrido J."/>
            <person name="Gut M."/>
            <person name="Julca I."/>
            <person name="Morata J."/>
            <person name="Puigdomenech P."/>
            <person name="Ribeca P."/>
            <person name="Rubio Cabetas M.J."/>
            <person name="Vlasova A."/>
            <person name="Wirthensohn M."/>
            <person name="Garcia-Mas J."/>
            <person name="Gabaldon T."/>
            <person name="Casacuberta J.M."/>
            <person name="Arus P."/>
        </authorList>
    </citation>
    <scope>NUCLEOTIDE SEQUENCE [LARGE SCALE GENOMIC DNA]</scope>
    <source>
        <strain evidence="3">cv. Texas</strain>
    </source>
</reference>
<gene>
    <name evidence="2" type="ORF">ALMOND_2B009477</name>
</gene>
<name>A0A5E4FY23_PRUDU</name>
<keyword evidence="1" id="KW-1133">Transmembrane helix</keyword>
<protein>
    <submittedName>
        <fullName evidence="2">PREDICTED: PRUPE_5G010700</fullName>
    </submittedName>
</protein>
<proteinExistence type="predicted"/>
<organism evidence="2 3">
    <name type="scientific">Prunus dulcis</name>
    <name type="common">Almond</name>
    <name type="synonym">Amygdalus dulcis</name>
    <dbReference type="NCBI Taxonomy" id="3755"/>
    <lineage>
        <taxon>Eukaryota</taxon>
        <taxon>Viridiplantae</taxon>
        <taxon>Streptophyta</taxon>
        <taxon>Embryophyta</taxon>
        <taxon>Tracheophyta</taxon>
        <taxon>Spermatophyta</taxon>
        <taxon>Magnoliopsida</taxon>
        <taxon>eudicotyledons</taxon>
        <taxon>Gunneridae</taxon>
        <taxon>Pentapetalae</taxon>
        <taxon>rosids</taxon>
        <taxon>fabids</taxon>
        <taxon>Rosales</taxon>
        <taxon>Rosaceae</taxon>
        <taxon>Amygdaloideae</taxon>
        <taxon>Amygdaleae</taxon>
        <taxon>Prunus</taxon>
    </lineage>
</organism>
<evidence type="ECO:0000313" key="2">
    <source>
        <dbReference type="EMBL" id="VVA32302.1"/>
    </source>
</evidence>
<dbReference type="Gramene" id="VVA32302">
    <property type="protein sequence ID" value="VVA32302"/>
    <property type="gene ID" value="Prudul26B009477"/>
</dbReference>
<evidence type="ECO:0000256" key="1">
    <source>
        <dbReference type="SAM" id="Phobius"/>
    </source>
</evidence>
<dbReference type="InParanoid" id="A0A5E4FY23"/>
<dbReference type="AlphaFoldDB" id="A0A5E4FY23"/>
<accession>A0A5E4FY23</accession>
<keyword evidence="1" id="KW-0812">Transmembrane</keyword>
<feature type="transmembrane region" description="Helical" evidence="1">
    <location>
        <begin position="16"/>
        <end position="37"/>
    </location>
</feature>
<evidence type="ECO:0000313" key="3">
    <source>
        <dbReference type="Proteomes" id="UP000327085"/>
    </source>
</evidence>
<sequence length="98" mass="10844">MGFEASRVVLRERAHIWFGLLPSLFFSLDLFPFAISLGRRDDVVTQTLLSHPPPNFISQLSTKALRNSNNIDVAQIVVSSNRSGQPFGSFEGGLVLEI</sequence>
<keyword evidence="1" id="KW-0472">Membrane</keyword>
<dbReference type="Proteomes" id="UP000327085">
    <property type="component" value="Chromosome 5"/>
</dbReference>